<evidence type="ECO:0000256" key="2">
    <source>
        <dbReference type="ARBA" id="ARBA00022679"/>
    </source>
</evidence>
<keyword evidence="8" id="KW-1185">Reference proteome</keyword>
<organism evidence="7 8">
    <name type="scientific">Solihabitans fulvus</name>
    <dbReference type="NCBI Taxonomy" id="1892852"/>
    <lineage>
        <taxon>Bacteria</taxon>
        <taxon>Bacillati</taxon>
        <taxon>Actinomycetota</taxon>
        <taxon>Actinomycetes</taxon>
        <taxon>Pseudonocardiales</taxon>
        <taxon>Pseudonocardiaceae</taxon>
        <taxon>Solihabitans</taxon>
    </lineage>
</organism>
<evidence type="ECO:0000256" key="1">
    <source>
        <dbReference type="ARBA" id="ARBA00008467"/>
    </source>
</evidence>
<dbReference type="Proteomes" id="UP000323454">
    <property type="component" value="Unassembled WGS sequence"/>
</dbReference>
<dbReference type="SUPFAM" id="SSF53901">
    <property type="entry name" value="Thiolase-like"/>
    <property type="match status" value="2"/>
</dbReference>
<dbReference type="InterPro" id="IPR014031">
    <property type="entry name" value="Ketoacyl_synth_C"/>
</dbReference>
<dbReference type="AlphaFoldDB" id="A0A5B2XI32"/>
<protein>
    <submittedName>
        <fullName evidence="7">Ketosynthase chain-length factor</fullName>
    </submittedName>
</protein>
<accession>A0A5B2XI32</accession>
<dbReference type="RefSeq" id="WP_149849570.1">
    <property type="nucleotide sequence ID" value="NZ_VUOB01000021.1"/>
</dbReference>
<reference evidence="7 8" key="1">
    <citation type="submission" date="2019-09" db="EMBL/GenBank/DDBJ databases">
        <title>Goodfellowia gen. nov., a new genus of the Pseudonocardineae related to Actinoalloteichus, containing Goodfellowia coeruleoviolacea gen. nov., comb. nov. gen. nov., comb. nov.</title>
        <authorList>
            <person name="Labeda D."/>
        </authorList>
    </citation>
    <scope>NUCLEOTIDE SEQUENCE [LARGE SCALE GENOMIC DNA]</scope>
    <source>
        <strain evidence="7 8">AN110305</strain>
    </source>
</reference>
<dbReference type="CDD" id="cd00832">
    <property type="entry name" value="CLF"/>
    <property type="match status" value="1"/>
</dbReference>
<dbReference type="InterPro" id="IPR014030">
    <property type="entry name" value="Ketoacyl_synth_N"/>
</dbReference>
<comment type="caution">
    <text evidence="7">The sequence shown here is derived from an EMBL/GenBank/DDBJ whole genome shotgun (WGS) entry which is preliminary data.</text>
</comment>
<dbReference type="InterPro" id="IPR016039">
    <property type="entry name" value="Thiolase-like"/>
</dbReference>
<dbReference type="OrthoDB" id="416758at2"/>
<dbReference type="GO" id="GO:0004315">
    <property type="term" value="F:3-oxoacyl-[acyl-carrier-protein] synthase activity"/>
    <property type="evidence" value="ECO:0007669"/>
    <property type="project" value="TreeGrafter"/>
</dbReference>
<keyword evidence="3" id="KW-0012">Acyltransferase</keyword>
<evidence type="ECO:0000259" key="6">
    <source>
        <dbReference type="PROSITE" id="PS52004"/>
    </source>
</evidence>
<dbReference type="EMBL" id="VUOB01000021">
    <property type="protein sequence ID" value="KAA2262591.1"/>
    <property type="molecule type" value="Genomic_DNA"/>
</dbReference>
<comment type="similarity">
    <text evidence="1 4">Belongs to the thiolase-like superfamily. Beta-ketoacyl-ACP synthases family.</text>
</comment>
<dbReference type="InterPro" id="IPR020841">
    <property type="entry name" value="PKS_Beta-ketoAc_synthase_dom"/>
</dbReference>
<feature type="region of interest" description="Disordered" evidence="5">
    <location>
        <begin position="247"/>
        <end position="272"/>
    </location>
</feature>
<dbReference type="Pfam" id="PF02801">
    <property type="entry name" value="Ketoacyl-synt_C"/>
    <property type="match status" value="1"/>
</dbReference>
<dbReference type="PANTHER" id="PTHR11712">
    <property type="entry name" value="POLYKETIDE SYNTHASE-RELATED"/>
    <property type="match status" value="1"/>
</dbReference>
<dbReference type="GO" id="GO:0006633">
    <property type="term" value="P:fatty acid biosynthetic process"/>
    <property type="evidence" value="ECO:0007669"/>
    <property type="project" value="TreeGrafter"/>
</dbReference>
<reference evidence="7 8" key="2">
    <citation type="submission" date="2019-09" db="EMBL/GenBank/DDBJ databases">
        <authorList>
            <person name="Jin C."/>
        </authorList>
    </citation>
    <scope>NUCLEOTIDE SEQUENCE [LARGE SCALE GENOMIC DNA]</scope>
    <source>
        <strain evidence="7 8">AN110305</strain>
    </source>
</reference>
<evidence type="ECO:0000256" key="3">
    <source>
        <dbReference type="ARBA" id="ARBA00023315"/>
    </source>
</evidence>
<dbReference type="InterPro" id="IPR000794">
    <property type="entry name" value="Beta-ketoacyl_synthase"/>
</dbReference>
<evidence type="ECO:0000256" key="5">
    <source>
        <dbReference type="SAM" id="MobiDB-lite"/>
    </source>
</evidence>
<evidence type="ECO:0000256" key="4">
    <source>
        <dbReference type="RuleBase" id="RU003694"/>
    </source>
</evidence>
<dbReference type="Pfam" id="PF00109">
    <property type="entry name" value="ketoacyl-synt"/>
    <property type="match status" value="1"/>
</dbReference>
<proteinExistence type="inferred from homology"/>
<sequence>MSESAQVVGMGVAAPSGLSVEDHWAAVLAGRTSIGPVTGFDASGYPVRLAGQIRDFDAEAHLPKRLLPQSDRVTRLALVTAATALAGADVADGDLDSFDQGVVFANAQGGSAFTHREFRKLWTKGPAEVSVYESFAWFYAVNTGQVSIRHGMRGPCGALVAEQAGGLDAISLARRRIREGARLMVTGGFDSAFDPWGFLAQSAHGRLSRAADPRRAYRPFDRAVNGYVPGEGGAVLVLEAGSSARRRDAPSHGEIAGHAATFDPRPGSGRPSTLRRAIELAMADAGVSTVDVVFADSAGVPELDRIEAAAIEDVFGRRGVPVTAPKAGFGRLGAGGGPVDVLTALLSIRDSVIPPTPHTTDVPDDYGLDLVLDAPRHQRVETALVLARGYGGFNSALVVRGNAKEGQDG</sequence>
<feature type="domain" description="Ketosynthase family 3 (KS3)" evidence="6">
    <location>
        <begin position="2"/>
        <end position="401"/>
    </location>
</feature>
<dbReference type="PANTHER" id="PTHR11712:SF322">
    <property type="entry name" value="POLYKETIDE BETA-KETOACYL SYNTHASE 2-RELATED"/>
    <property type="match status" value="1"/>
</dbReference>
<dbReference type="SMART" id="SM00825">
    <property type="entry name" value="PKS_KS"/>
    <property type="match status" value="1"/>
</dbReference>
<keyword evidence="2 4" id="KW-0808">Transferase</keyword>
<evidence type="ECO:0000313" key="8">
    <source>
        <dbReference type="Proteomes" id="UP000323454"/>
    </source>
</evidence>
<dbReference type="Gene3D" id="3.40.47.10">
    <property type="match status" value="2"/>
</dbReference>
<evidence type="ECO:0000313" key="7">
    <source>
        <dbReference type="EMBL" id="KAA2262591.1"/>
    </source>
</evidence>
<gene>
    <name evidence="7" type="ORF">F0L68_11845</name>
</gene>
<dbReference type="PROSITE" id="PS52004">
    <property type="entry name" value="KS3_2"/>
    <property type="match status" value="1"/>
</dbReference>
<name>A0A5B2XI32_9PSEU</name>